<accession>M6CRJ4</accession>
<sequence length="52" mass="6310">MNFIYHRHKKNRLQKKFIFGIGRKISGNIMSHQITIDYSKDRKKSKKKLNYA</sequence>
<reference evidence="1 2" key="1">
    <citation type="submission" date="2013-01" db="EMBL/GenBank/DDBJ databases">
        <authorList>
            <person name="Harkins D.M."/>
            <person name="Durkin A.S."/>
            <person name="Brinkac L.M."/>
            <person name="Haft D.H."/>
            <person name="Selengut J.D."/>
            <person name="Sanka R."/>
            <person name="DePew J."/>
            <person name="Purushe J."/>
            <person name="Galloway R.L."/>
            <person name="Vinetz J.M."/>
            <person name="Sutton G.G."/>
            <person name="Nierman W.C."/>
            <person name="Fouts D.E."/>
        </authorList>
    </citation>
    <scope>NUCLEOTIDE SEQUENCE [LARGE SCALE GENOMIC DNA]</scope>
    <source>
        <strain evidence="1 2">79601</strain>
    </source>
</reference>
<evidence type="ECO:0000313" key="2">
    <source>
        <dbReference type="Proteomes" id="UP000011988"/>
    </source>
</evidence>
<protein>
    <submittedName>
        <fullName evidence="1">Uncharacterized protein</fullName>
    </submittedName>
</protein>
<evidence type="ECO:0000313" key="1">
    <source>
        <dbReference type="EMBL" id="EMJ93156.1"/>
    </source>
</evidence>
<proteinExistence type="predicted"/>
<dbReference type="PATRIC" id="fig|1218565.3.peg.3191"/>
<dbReference type="AlphaFoldDB" id="M6CRJ4"/>
<organism evidence="1 2">
    <name type="scientific">Leptospira alstonii serovar Sichuan str. 79601</name>
    <dbReference type="NCBI Taxonomy" id="1218565"/>
    <lineage>
        <taxon>Bacteria</taxon>
        <taxon>Pseudomonadati</taxon>
        <taxon>Spirochaetota</taxon>
        <taxon>Spirochaetia</taxon>
        <taxon>Leptospirales</taxon>
        <taxon>Leptospiraceae</taxon>
        <taxon>Leptospira</taxon>
    </lineage>
</organism>
<dbReference type="Proteomes" id="UP000011988">
    <property type="component" value="Unassembled WGS sequence"/>
</dbReference>
<gene>
    <name evidence="1" type="ORF">LEP1GSC194_1778</name>
</gene>
<comment type="caution">
    <text evidence="1">The sequence shown here is derived from an EMBL/GenBank/DDBJ whole genome shotgun (WGS) entry which is preliminary data.</text>
</comment>
<name>M6CRJ4_9LEPT</name>
<dbReference type="EMBL" id="ANIK01000071">
    <property type="protein sequence ID" value="EMJ93156.1"/>
    <property type="molecule type" value="Genomic_DNA"/>
</dbReference>